<comment type="caution">
    <text evidence="3">The sequence shown here is derived from an EMBL/GenBank/DDBJ whole genome shotgun (WGS) entry which is preliminary data.</text>
</comment>
<name>A0ABW6XXI0_9ACTN</name>
<evidence type="ECO:0000313" key="4">
    <source>
        <dbReference type="Proteomes" id="UP001602370"/>
    </source>
</evidence>
<sequence length="250" mass="27008">MTTSGSDHLRARPVEFLDVRRISFVEHPPPVLTPWEQAEVDRLWTVTKARNPATFDGPLVAGLGVDLSVPGVLVARWARLSYRHRALRVLRAAGGVPGSVFVTVLLPTERGLVVGRGAPTTAAPGRWTLPGGSVEPPADGHPLDEDALRRDAARELAEELGVRIPDEELRLFAVTRGRRFGSLGFHLLAPPVTSALLLRRHAELVIAETGRGAGPELDEVAFVSSAPEADRLGPGADYLPQVLRRYDDAV</sequence>
<reference evidence="3 4" key="1">
    <citation type="submission" date="2024-10" db="EMBL/GenBank/DDBJ databases">
        <title>The Natural Products Discovery Center: Release of the First 8490 Sequenced Strains for Exploring Actinobacteria Biosynthetic Diversity.</title>
        <authorList>
            <person name="Kalkreuter E."/>
            <person name="Kautsar S.A."/>
            <person name="Yang D."/>
            <person name="Bader C.D."/>
            <person name="Teijaro C.N."/>
            <person name="Fluegel L."/>
            <person name="Davis C.M."/>
            <person name="Simpson J.R."/>
            <person name="Lauterbach L."/>
            <person name="Steele A.D."/>
            <person name="Gui C."/>
            <person name="Meng S."/>
            <person name="Li G."/>
            <person name="Viehrig K."/>
            <person name="Ye F."/>
            <person name="Su P."/>
            <person name="Kiefer A.F."/>
            <person name="Nichols A."/>
            <person name="Cepeda A.J."/>
            <person name="Yan W."/>
            <person name="Fan B."/>
            <person name="Jiang Y."/>
            <person name="Adhikari A."/>
            <person name="Zheng C.-J."/>
            <person name="Schuster L."/>
            <person name="Cowan T.M."/>
            <person name="Smanski M.J."/>
            <person name="Chevrette M.G."/>
            <person name="De Carvalho L.P.S."/>
            <person name="Shen B."/>
        </authorList>
    </citation>
    <scope>NUCLEOTIDE SEQUENCE [LARGE SCALE GENOMIC DNA]</scope>
    <source>
        <strain evidence="3 4">NPDC012605</strain>
    </source>
</reference>
<evidence type="ECO:0000313" key="3">
    <source>
        <dbReference type="EMBL" id="MFF5922177.1"/>
    </source>
</evidence>
<dbReference type="InterPro" id="IPR000086">
    <property type="entry name" value="NUDIX_hydrolase_dom"/>
</dbReference>
<accession>A0ABW6XXI0</accession>
<dbReference type="Pfam" id="PF00293">
    <property type="entry name" value="NUDIX"/>
    <property type="match status" value="1"/>
</dbReference>
<dbReference type="SUPFAM" id="SSF55811">
    <property type="entry name" value="Nudix"/>
    <property type="match status" value="1"/>
</dbReference>
<dbReference type="Gene3D" id="3.90.79.10">
    <property type="entry name" value="Nucleoside Triphosphate Pyrophosphohydrolase"/>
    <property type="match status" value="1"/>
</dbReference>
<organism evidence="3 4">
    <name type="scientific">Streptomyces flavochromogenes</name>
    <dbReference type="NCBI Taxonomy" id="68199"/>
    <lineage>
        <taxon>Bacteria</taxon>
        <taxon>Bacillati</taxon>
        <taxon>Actinomycetota</taxon>
        <taxon>Actinomycetes</taxon>
        <taxon>Kitasatosporales</taxon>
        <taxon>Streptomycetaceae</taxon>
        <taxon>Streptomyces</taxon>
    </lineage>
</organism>
<feature type="domain" description="Nudix hydrolase" evidence="2">
    <location>
        <begin position="95"/>
        <end position="245"/>
    </location>
</feature>
<protein>
    <submittedName>
        <fullName evidence="3">NUDIX domain-containing protein</fullName>
    </submittedName>
</protein>
<keyword evidence="4" id="KW-1185">Reference proteome</keyword>
<dbReference type="InterPro" id="IPR015797">
    <property type="entry name" value="NUDIX_hydrolase-like_dom_sf"/>
</dbReference>
<dbReference type="RefSeq" id="WP_388309498.1">
    <property type="nucleotide sequence ID" value="NZ_JBIBDZ010000009.1"/>
</dbReference>
<dbReference type="PROSITE" id="PS51462">
    <property type="entry name" value="NUDIX"/>
    <property type="match status" value="1"/>
</dbReference>
<gene>
    <name evidence="3" type="ORF">ACFY8C_28165</name>
</gene>
<dbReference type="Proteomes" id="UP001602370">
    <property type="component" value="Unassembled WGS sequence"/>
</dbReference>
<proteinExistence type="predicted"/>
<evidence type="ECO:0000256" key="1">
    <source>
        <dbReference type="SAM" id="MobiDB-lite"/>
    </source>
</evidence>
<dbReference type="EMBL" id="JBIBDZ010000009">
    <property type="protein sequence ID" value="MFF5922177.1"/>
    <property type="molecule type" value="Genomic_DNA"/>
</dbReference>
<feature type="region of interest" description="Disordered" evidence="1">
    <location>
        <begin position="123"/>
        <end position="143"/>
    </location>
</feature>
<evidence type="ECO:0000259" key="2">
    <source>
        <dbReference type="PROSITE" id="PS51462"/>
    </source>
</evidence>